<dbReference type="eggNOG" id="KOG0619">
    <property type="taxonomic scope" value="Eukaryota"/>
</dbReference>
<keyword evidence="5" id="KW-0812">Transmembrane</keyword>
<feature type="chain" id="PRO_5004729168" description="Leucine-rich repeat-containing N-terminal plant-type domain-containing protein" evidence="12">
    <location>
        <begin position="25"/>
        <end position="481"/>
    </location>
</feature>
<dbReference type="InterPro" id="IPR046956">
    <property type="entry name" value="RLP23-like"/>
</dbReference>
<keyword evidence="8" id="KW-1133">Transmembrane helix</keyword>
<keyword evidence="9" id="KW-0472">Membrane</keyword>
<reference evidence="14 15" key="1">
    <citation type="submission" date="2013-10" db="EMBL/GenBank/DDBJ databases">
        <authorList>
            <consortium name="International Citrus Genome Consortium"/>
            <person name="Jenkins J."/>
            <person name="Schmutz J."/>
            <person name="Prochnik S."/>
            <person name="Rokhsar D."/>
            <person name="Gmitter F."/>
            <person name="Ollitrault P."/>
            <person name="Machado M."/>
            <person name="Talon M."/>
            <person name="Wincker P."/>
            <person name="Jaillon O."/>
            <person name="Morgante M."/>
        </authorList>
    </citation>
    <scope>NUCLEOTIDE SEQUENCE</scope>
    <source>
        <strain evidence="15">cv. Clemenules</strain>
    </source>
</reference>
<dbReference type="PROSITE" id="PS51450">
    <property type="entry name" value="LRR"/>
    <property type="match status" value="1"/>
</dbReference>
<dbReference type="PANTHER" id="PTHR48063">
    <property type="entry name" value="LRR RECEPTOR-LIKE KINASE"/>
    <property type="match status" value="1"/>
</dbReference>
<dbReference type="SMART" id="SM00369">
    <property type="entry name" value="LRR_TYP"/>
    <property type="match status" value="2"/>
</dbReference>
<evidence type="ECO:0000256" key="10">
    <source>
        <dbReference type="ARBA" id="ARBA00023170"/>
    </source>
</evidence>
<evidence type="ECO:0000259" key="13">
    <source>
        <dbReference type="Pfam" id="PF08263"/>
    </source>
</evidence>
<dbReference type="InterPro" id="IPR013210">
    <property type="entry name" value="LRR_N_plant-typ"/>
</dbReference>
<sequence length="481" mass="54406">MSVVLVFALFLFELFVISISFCNGSSDHMGCLENEREALLRFKQDLQDPSNRLASWNVGGDCCAWAGIVCDNVTGHIIELNLRNPFTYYHRSRYKANPRSMLVGKVNPSLLDLNHLSYLGLSFNDFQGVQIPRFIGSIRNLRYLNLSDTQFVRMIPPPLGNLSNLKSLDLSLNYLYVENFLWLSGLSFLEQLDVCYVNLSKASDWLLVANTLPSLVELRLSNCQLHHLPPLTISNFSSLTVLDLFFDQFDNSLIPGWGPIPSWLYRLTHFEQLRRIPRSMASLCNLRTIYLSGAKLSQEISDIFDIFSGCVSKELEILVLQSSSISGHLTEQIGHFKNLDTLDLGNNSIVGLVPLSLNELSKLRILHLPDNKLNGTLSEIHFVNLTKLSVSSVNENNLTLKVNHDWVPPFQHVQLGLRSCYFLDLGENQIHGEMTNLTNATQLWYLRLHSNNLLGLLPLISSNLVYLDLFNNSFSGSISHF</sequence>
<dbReference type="SUPFAM" id="SSF52058">
    <property type="entry name" value="L domain-like"/>
    <property type="match status" value="2"/>
</dbReference>
<dbReference type="Pfam" id="PF13855">
    <property type="entry name" value="LRR_8"/>
    <property type="match status" value="1"/>
</dbReference>
<evidence type="ECO:0000256" key="7">
    <source>
        <dbReference type="ARBA" id="ARBA00022737"/>
    </source>
</evidence>
<evidence type="ECO:0000256" key="9">
    <source>
        <dbReference type="ARBA" id="ARBA00023136"/>
    </source>
</evidence>
<organism evidence="14 15">
    <name type="scientific">Citrus clementina</name>
    <name type="common">Clementine</name>
    <name type="synonym">Citrus deliciosa x Citrus sinensis</name>
    <dbReference type="NCBI Taxonomy" id="85681"/>
    <lineage>
        <taxon>Eukaryota</taxon>
        <taxon>Viridiplantae</taxon>
        <taxon>Streptophyta</taxon>
        <taxon>Embryophyta</taxon>
        <taxon>Tracheophyta</taxon>
        <taxon>Spermatophyta</taxon>
        <taxon>Magnoliopsida</taxon>
        <taxon>eudicotyledons</taxon>
        <taxon>Gunneridae</taxon>
        <taxon>Pentapetalae</taxon>
        <taxon>rosids</taxon>
        <taxon>malvids</taxon>
        <taxon>Sapindales</taxon>
        <taxon>Rutaceae</taxon>
        <taxon>Aurantioideae</taxon>
        <taxon>Citrus</taxon>
    </lineage>
</organism>
<dbReference type="OMA" id="AHPMAQS"/>
<dbReference type="KEGG" id="cic:CICLE_v100104712m"/>
<accession>V4UMG0</accession>
<comment type="subcellular location">
    <subcellularLocation>
        <location evidence="1">Cell membrane</location>
        <topology evidence="1">Single-pass type I membrane protein</topology>
    </subcellularLocation>
</comment>
<proteinExistence type="inferred from homology"/>
<dbReference type="InterPro" id="IPR001611">
    <property type="entry name" value="Leu-rich_rpt"/>
</dbReference>
<keyword evidence="6 12" id="KW-0732">Signal</keyword>
<feature type="non-terminal residue" evidence="14">
    <location>
        <position position="481"/>
    </location>
</feature>
<evidence type="ECO:0000256" key="4">
    <source>
        <dbReference type="ARBA" id="ARBA00022614"/>
    </source>
</evidence>
<dbReference type="PANTHER" id="PTHR48063:SF90">
    <property type="entry name" value="OS11G0565920 PROTEIN"/>
    <property type="match status" value="1"/>
</dbReference>
<keyword evidence="4" id="KW-0433">Leucine-rich repeat</keyword>
<dbReference type="Proteomes" id="UP000030687">
    <property type="component" value="Unassembled WGS sequence"/>
</dbReference>
<evidence type="ECO:0000313" key="15">
    <source>
        <dbReference type="Proteomes" id="UP000030687"/>
    </source>
</evidence>
<keyword evidence="10" id="KW-0675">Receptor</keyword>
<dbReference type="InterPro" id="IPR003591">
    <property type="entry name" value="Leu-rich_rpt_typical-subtyp"/>
</dbReference>
<dbReference type="Pfam" id="PF00560">
    <property type="entry name" value="LRR_1"/>
    <property type="match status" value="3"/>
</dbReference>
<evidence type="ECO:0000256" key="8">
    <source>
        <dbReference type="ARBA" id="ARBA00022989"/>
    </source>
</evidence>
<keyword evidence="7" id="KW-0677">Repeat</keyword>
<feature type="domain" description="Leucine-rich repeat-containing N-terminal plant-type" evidence="13">
    <location>
        <begin position="33"/>
        <end position="71"/>
    </location>
</feature>
<evidence type="ECO:0000313" key="14">
    <source>
        <dbReference type="EMBL" id="ESR65445.1"/>
    </source>
</evidence>
<dbReference type="InParanoid" id="V4UMG0"/>
<dbReference type="InterPro" id="IPR032675">
    <property type="entry name" value="LRR_dom_sf"/>
</dbReference>
<dbReference type="Pfam" id="PF08263">
    <property type="entry name" value="LRRNT_2"/>
    <property type="match status" value="1"/>
</dbReference>
<evidence type="ECO:0000256" key="12">
    <source>
        <dbReference type="SAM" id="SignalP"/>
    </source>
</evidence>
<dbReference type="EMBL" id="KI535697">
    <property type="protein sequence ID" value="ESR65445.1"/>
    <property type="molecule type" value="Genomic_DNA"/>
</dbReference>
<gene>
    <name evidence="14" type="ORF">CICLE_v100104712mg</name>
</gene>
<evidence type="ECO:0000256" key="11">
    <source>
        <dbReference type="ARBA" id="ARBA00023180"/>
    </source>
</evidence>
<evidence type="ECO:0000256" key="6">
    <source>
        <dbReference type="ARBA" id="ARBA00022729"/>
    </source>
</evidence>
<name>V4UMG0_CITCL</name>
<dbReference type="AlphaFoldDB" id="V4UMG0"/>
<comment type="similarity">
    <text evidence="2">Belongs to the RLP family.</text>
</comment>
<keyword evidence="11" id="KW-0325">Glycoprotein</keyword>
<keyword evidence="3" id="KW-1003">Cell membrane</keyword>
<evidence type="ECO:0000256" key="1">
    <source>
        <dbReference type="ARBA" id="ARBA00004251"/>
    </source>
</evidence>
<dbReference type="STRING" id="85681.V4UMG0"/>
<protein>
    <recommendedName>
        <fullName evidence="13">Leucine-rich repeat-containing N-terminal plant-type domain-containing protein</fullName>
    </recommendedName>
</protein>
<feature type="signal peptide" evidence="12">
    <location>
        <begin position="1"/>
        <end position="24"/>
    </location>
</feature>
<dbReference type="Gramene" id="ESR65445">
    <property type="protein sequence ID" value="ESR65445"/>
    <property type="gene ID" value="CICLE_v100104712mg"/>
</dbReference>
<keyword evidence="15" id="KW-1185">Reference proteome</keyword>
<dbReference type="Gene3D" id="3.80.10.10">
    <property type="entry name" value="Ribonuclease Inhibitor"/>
    <property type="match status" value="4"/>
</dbReference>
<evidence type="ECO:0000256" key="2">
    <source>
        <dbReference type="ARBA" id="ARBA00009592"/>
    </source>
</evidence>
<evidence type="ECO:0000256" key="3">
    <source>
        <dbReference type="ARBA" id="ARBA00022475"/>
    </source>
</evidence>
<dbReference type="GO" id="GO:0005886">
    <property type="term" value="C:plasma membrane"/>
    <property type="evidence" value="ECO:0007669"/>
    <property type="project" value="UniProtKB-SubCell"/>
</dbReference>
<evidence type="ECO:0000256" key="5">
    <source>
        <dbReference type="ARBA" id="ARBA00022692"/>
    </source>
</evidence>